<dbReference type="GO" id="GO:0006313">
    <property type="term" value="P:DNA transposition"/>
    <property type="evidence" value="ECO:0007669"/>
    <property type="project" value="InterPro"/>
</dbReference>
<gene>
    <name evidence="2" type="ORF">KSF_046520</name>
</gene>
<dbReference type="NCBIfam" id="NF033580">
    <property type="entry name" value="transpos_IS5_3"/>
    <property type="match status" value="1"/>
</dbReference>
<dbReference type="PANTHER" id="PTHR30007">
    <property type="entry name" value="PHP DOMAIN PROTEIN"/>
    <property type="match status" value="1"/>
</dbReference>
<dbReference type="GO" id="GO:0004803">
    <property type="term" value="F:transposase activity"/>
    <property type="evidence" value="ECO:0007669"/>
    <property type="project" value="InterPro"/>
</dbReference>
<dbReference type="Pfam" id="PF01609">
    <property type="entry name" value="DDE_Tnp_1"/>
    <property type="match status" value="1"/>
</dbReference>
<dbReference type="AlphaFoldDB" id="A0A8J3IFT4"/>
<comment type="caution">
    <text evidence="2">The sequence shown here is derived from an EMBL/GenBank/DDBJ whole genome shotgun (WGS) entry which is preliminary data.</text>
</comment>
<reference evidence="2" key="1">
    <citation type="submission" date="2020-10" db="EMBL/GenBank/DDBJ databases">
        <title>Taxonomic study of unclassified bacteria belonging to the class Ktedonobacteria.</title>
        <authorList>
            <person name="Yabe S."/>
            <person name="Wang C.M."/>
            <person name="Zheng Y."/>
            <person name="Sakai Y."/>
            <person name="Cavaletti L."/>
            <person name="Monciardini P."/>
            <person name="Donadio S."/>
        </authorList>
    </citation>
    <scope>NUCLEOTIDE SEQUENCE</scope>
    <source>
        <strain evidence="2">ID150040</strain>
    </source>
</reference>
<accession>A0A8J3IFT4</accession>
<evidence type="ECO:0000259" key="1">
    <source>
        <dbReference type="Pfam" id="PF01609"/>
    </source>
</evidence>
<evidence type="ECO:0000313" key="2">
    <source>
        <dbReference type="EMBL" id="GHO94604.1"/>
    </source>
</evidence>
<name>A0A8J3IFT4_9CHLR</name>
<feature type="domain" description="Transposase IS4-like" evidence="1">
    <location>
        <begin position="45"/>
        <end position="141"/>
    </location>
</feature>
<dbReference type="EMBL" id="BNJK01000001">
    <property type="protein sequence ID" value="GHO94604.1"/>
    <property type="molecule type" value="Genomic_DNA"/>
</dbReference>
<evidence type="ECO:0000313" key="3">
    <source>
        <dbReference type="Proteomes" id="UP000597444"/>
    </source>
</evidence>
<sequence>MIPRDYPPKSTVYAYFARFRDEGVWEQIMTTLRERCRLEAGREATPSGCIIDSQSVKTTDRGGPHGYDGGKKLSGRKRHLLVDTTGLLLKAVVHEANIQDRQGVPLLLEPIKGIFTRLKKVWVDQGYTGKGRKWIEQEMGWEVEMVRHVWRARGEWVPACEISRTCERSGSRMSASNLSQRSFEGCFRDVG</sequence>
<dbReference type="InterPro" id="IPR002559">
    <property type="entry name" value="Transposase_11"/>
</dbReference>
<dbReference type="GO" id="GO:0003677">
    <property type="term" value="F:DNA binding"/>
    <property type="evidence" value="ECO:0007669"/>
    <property type="project" value="InterPro"/>
</dbReference>
<dbReference type="PANTHER" id="PTHR30007:SF0">
    <property type="entry name" value="TRANSPOSASE"/>
    <property type="match status" value="1"/>
</dbReference>
<dbReference type="Proteomes" id="UP000597444">
    <property type="component" value="Unassembled WGS sequence"/>
</dbReference>
<proteinExistence type="predicted"/>
<keyword evidence="3" id="KW-1185">Reference proteome</keyword>
<protein>
    <recommendedName>
        <fullName evidence="1">Transposase IS4-like domain-containing protein</fullName>
    </recommendedName>
</protein>
<organism evidence="2 3">
    <name type="scientific">Reticulibacter mediterranei</name>
    <dbReference type="NCBI Taxonomy" id="2778369"/>
    <lineage>
        <taxon>Bacteria</taxon>
        <taxon>Bacillati</taxon>
        <taxon>Chloroflexota</taxon>
        <taxon>Ktedonobacteria</taxon>
        <taxon>Ktedonobacterales</taxon>
        <taxon>Reticulibacteraceae</taxon>
        <taxon>Reticulibacter</taxon>
    </lineage>
</organism>